<name>A0A2T0UQC1_9MICO</name>
<organism evidence="8 9">
    <name type="scientific">Knoellia remsis</name>
    <dbReference type="NCBI Taxonomy" id="407159"/>
    <lineage>
        <taxon>Bacteria</taxon>
        <taxon>Bacillati</taxon>
        <taxon>Actinomycetota</taxon>
        <taxon>Actinomycetes</taxon>
        <taxon>Micrococcales</taxon>
        <taxon>Intrasporangiaceae</taxon>
        <taxon>Knoellia</taxon>
    </lineage>
</organism>
<evidence type="ECO:0000313" key="8">
    <source>
        <dbReference type="EMBL" id="PRY60068.1"/>
    </source>
</evidence>
<dbReference type="RefSeq" id="WP_245889246.1">
    <property type="nucleotide sequence ID" value="NZ_PVTI01000008.1"/>
</dbReference>
<protein>
    <submittedName>
        <fullName evidence="8">Phage shock protein C (PspC) family protein</fullName>
    </submittedName>
</protein>
<comment type="caution">
    <text evidence="8">The sequence shown here is derived from an EMBL/GenBank/DDBJ whole genome shotgun (WGS) entry which is preliminary data.</text>
</comment>
<feature type="domain" description="Histidine kinase/HSP90-like ATPase" evidence="6">
    <location>
        <begin position="330"/>
        <end position="417"/>
    </location>
</feature>
<feature type="transmembrane region" description="Helical" evidence="5">
    <location>
        <begin position="133"/>
        <end position="153"/>
    </location>
</feature>
<dbReference type="InterPro" id="IPR050482">
    <property type="entry name" value="Sensor_HK_TwoCompSys"/>
</dbReference>
<keyword evidence="5" id="KW-0472">Membrane</keyword>
<evidence type="ECO:0000256" key="4">
    <source>
        <dbReference type="SAM" id="MobiDB-lite"/>
    </source>
</evidence>
<dbReference type="SUPFAM" id="SSF55874">
    <property type="entry name" value="ATPase domain of HSP90 chaperone/DNA topoisomerase II/histidine kinase"/>
    <property type="match status" value="1"/>
</dbReference>
<evidence type="ECO:0000259" key="6">
    <source>
        <dbReference type="Pfam" id="PF02518"/>
    </source>
</evidence>
<dbReference type="GO" id="GO:0016301">
    <property type="term" value="F:kinase activity"/>
    <property type="evidence" value="ECO:0007669"/>
    <property type="project" value="UniProtKB-KW"/>
</dbReference>
<accession>A0A2T0UQC1</accession>
<dbReference type="PANTHER" id="PTHR24421:SF61">
    <property type="entry name" value="OXYGEN SENSOR HISTIDINE KINASE NREB"/>
    <property type="match status" value="1"/>
</dbReference>
<evidence type="ECO:0000256" key="3">
    <source>
        <dbReference type="ARBA" id="ARBA00023012"/>
    </source>
</evidence>
<dbReference type="Pfam" id="PF02518">
    <property type="entry name" value="HATPase_c"/>
    <property type="match status" value="1"/>
</dbReference>
<gene>
    <name evidence="8" type="ORF">BCF74_10812</name>
</gene>
<dbReference type="PANTHER" id="PTHR24421">
    <property type="entry name" value="NITRATE/NITRITE SENSOR PROTEIN NARX-RELATED"/>
    <property type="match status" value="1"/>
</dbReference>
<dbReference type="InterPro" id="IPR036890">
    <property type="entry name" value="HATPase_C_sf"/>
</dbReference>
<dbReference type="Proteomes" id="UP000237822">
    <property type="component" value="Unassembled WGS sequence"/>
</dbReference>
<dbReference type="Pfam" id="PF04024">
    <property type="entry name" value="PspC"/>
    <property type="match status" value="1"/>
</dbReference>
<evidence type="ECO:0000256" key="1">
    <source>
        <dbReference type="ARBA" id="ARBA00022679"/>
    </source>
</evidence>
<keyword evidence="9" id="KW-1185">Reference proteome</keyword>
<feature type="transmembrane region" description="Helical" evidence="5">
    <location>
        <begin position="204"/>
        <end position="223"/>
    </location>
</feature>
<keyword evidence="1" id="KW-0808">Transferase</keyword>
<dbReference type="Gene3D" id="3.30.565.10">
    <property type="entry name" value="Histidine kinase-like ATPase, C-terminal domain"/>
    <property type="match status" value="1"/>
</dbReference>
<feature type="region of interest" description="Disordered" evidence="4">
    <location>
        <begin position="396"/>
        <end position="422"/>
    </location>
</feature>
<keyword evidence="5" id="KW-0812">Transmembrane</keyword>
<keyword evidence="3" id="KW-0902">Two-component regulatory system</keyword>
<feature type="transmembrane region" description="Helical" evidence="5">
    <location>
        <begin position="105"/>
        <end position="127"/>
    </location>
</feature>
<evidence type="ECO:0000256" key="5">
    <source>
        <dbReference type="SAM" id="Phobius"/>
    </source>
</evidence>
<evidence type="ECO:0000313" key="9">
    <source>
        <dbReference type="Proteomes" id="UP000237822"/>
    </source>
</evidence>
<keyword evidence="5" id="KW-1133">Transmembrane helix</keyword>
<reference evidence="8 9" key="1">
    <citation type="submission" date="2018-03" db="EMBL/GenBank/DDBJ databases">
        <title>Genomic Encyclopedia of Archaeal and Bacterial Type Strains, Phase II (KMG-II): from individual species to whole genera.</title>
        <authorList>
            <person name="Goeker M."/>
        </authorList>
    </citation>
    <scope>NUCLEOTIDE SEQUENCE [LARGE SCALE GENOMIC DNA]</scope>
    <source>
        <strain evidence="8 9">ATCC BAA-1496</strain>
    </source>
</reference>
<evidence type="ECO:0000256" key="2">
    <source>
        <dbReference type="ARBA" id="ARBA00022777"/>
    </source>
</evidence>
<sequence>MPTPYERPALADAPVIEGRPPLTRPRRGRMVGGVCIGTAKHLGIPVKWVRVLTLVLLVAGPGLVMYPFIWAVTPSGPKAHVDAASDASRRPGAVRAMSTLDESPWGLVIAGGAVLVLLGLVVGLQLAGVDVRAGVLIPLLLIAAGVTVAWSNLDDAERTKWLGGSRSGRGAMLVRLGLGIGLAVIGILVLTVRGESITAIGDALLATAAVLLGATFIAAPWVVRLWRDYRDEQEVAARANERADIAAHLHDSVLQTLALIQRRSHDPASVTQLARAQERELRSWLYAGPSGSDETLASAVTAAAHDVEDVSGVVIDLVVTGDRPLEEHGTALVRAMREAMLNATRHGRPPVTAYVEIGPTGVEAFVRDRGDGFEVDDIPEDRLGVRASILGRMERHGGTARVRRREDGTEVELTLPPLEGDE</sequence>
<feature type="transmembrane region" description="Helical" evidence="5">
    <location>
        <begin position="48"/>
        <end position="69"/>
    </location>
</feature>
<feature type="domain" description="Phage shock protein PspC N-terminal" evidence="7">
    <location>
        <begin position="21"/>
        <end position="75"/>
    </location>
</feature>
<evidence type="ECO:0000259" key="7">
    <source>
        <dbReference type="Pfam" id="PF04024"/>
    </source>
</evidence>
<proteinExistence type="predicted"/>
<dbReference type="InterPro" id="IPR007168">
    <property type="entry name" value="Phageshock_PspC_N"/>
</dbReference>
<dbReference type="GO" id="GO:0000160">
    <property type="term" value="P:phosphorelay signal transduction system"/>
    <property type="evidence" value="ECO:0007669"/>
    <property type="project" value="UniProtKB-KW"/>
</dbReference>
<feature type="transmembrane region" description="Helical" evidence="5">
    <location>
        <begin position="173"/>
        <end position="192"/>
    </location>
</feature>
<dbReference type="InterPro" id="IPR003594">
    <property type="entry name" value="HATPase_dom"/>
</dbReference>
<keyword evidence="2" id="KW-0418">Kinase</keyword>
<dbReference type="AlphaFoldDB" id="A0A2T0UQC1"/>
<dbReference type="EMBL" id="PVTI01000008">
    <property type="protein sequence ID" value="PRY60068.1"/>
    <property type="molecule type" value="Genomic_DNA"/>
</dbReference>